<keyword evidence="5" id="KW-0998">Cell outer membrane</keyword>
<feature type="domain" description="RagB/SusD" evidence="7">
    <location>
        <begin position="377"/>
        <end position="537"/>
    </location>
</feature>
<proteinExistence type="inferred from homology"/>
<evidence type="ECO:0000256" key="1">
    <source>
        <dbReference type="ARBA" id="ARBA00004442"/>
    </source>
</evidence>
<evidence type="ECO:0000313" key="9">
    <source>
        <dbReference type="EMBL" id="RUL59229.1"/>
    </source>
</evidence>
<dbReference type="EMBL" id="RYYU01000001">
    <property type="protein sequence ID" value="RUL59229.1"/>
    <property type="molecule type" value="Genomic_DNA"/>
</dbReference>
<evidence type="ECO:0000256" key="4">
    <source>
        <dbReference type="ARBA" id="ARBA00023136"/>
    </source>
</evidence>
<comment type="similarity">
    <text evidence="2">Belongs to the SusD family.</text>
</comment>
<dbReference type="Pfam" id="PF07980">
    <property type="entry name" value="SusD_RagB"/>
    <property type="match status" value="1"/>
</dbReference>
<dbReference type="InterPro" id="IPR012944">
    <property type="entry name" value="SusD_RagB_dom"/>
</dbReference>
<reference evidence="9 10" key="1">
    <citation type="submission" date="2018-12" db="EMBL/GenBank/DDBJ databases">
        <title>Genome sequencing of Prevotella sp. KCOM 3155 (= JS262).</title>
        <authorList>
            <person name="Kook J.-K."/>
            <person name="Park S.-N."/>
            <person name="Lim Y.K."/>
        </authorList>
    </citation>
    <scope>NUCLEOTIDE SEQUENCE [LARGE SCALE GENOMIC DNA]</scope>
    <source>
        <strain evidence="9 10">KCOM 3155</strain>
    </source>
</reference>
<comment type="caution">
    <text evidence="9">The sequence shown here is derived from an EMBL/GenBank/DDBJ whole genome shotgun (WGS) entry which is preliminary data.</text>
</comment>
<evidence type="ECO:0000256" key="2">
    <source>
        <dbReference type="ARBA" id="ARBA00006275"/>
    </source>
</evidence>
<dbReference type="OrthoDB" id="5694214at2"/>
<dbReference type="InterPro" id="IPR011990">
    <property type="entry name" value="TPR-like_helical_dom_sf"/>
</dbReference>
<dbReference type="Proteomes" id="UP000278983">
    <property type="component" value="Unassembled WGS sequence"/>
</dbReference>
<dbReference type="Gene3D" id="1.25.40.390">
    <property type="match status" value="1"/>
</dbReference>
<dbReference type="Pfam" id="PF14322">
    <property type="entry name" value="SusD-like_3"/>
    <property type="match status" value="1"/>
</dbReference>
<name>A0A3S0RAG8_9BACT</name>
<keyword evidence="10" id="KW-1185">Reference proteome</keyword>
<accession>A0A3S0RAG8</accession>
<feature type="chain" id="PRO_5018559613" evidence="6">
    <location>
        <begin position="23"/>
        <end position="538"/>
    </location>
</feature>
<evidence type="ECO:0000259" key="7">
    <source>
        <dbReference type="Pfam" id="PF07980"/>
    </source>
</evidence>
<evidence type="ECO:0000313" key="10">
    <source>
        <dbReference type="Proteomes" id="UP000278983"/>
    </source>
</evidence>
<comment type="subcellular location">
    <subcellularLocation>
        <location evidence="1">Cell outer membrane</location>
    </subcellularLocation>
</comment>
<feature type="signal peptide" evidence="6">
    <location>
        <begin position="1"/>
        <end position="22"/>
    </location>
</feature>
<dbReference type="Gene3D" id="1.25.40.10">
    <property type="entry name" value="Tetratricopeptide repeat domain"/>
    <property type="match status" value="1"/>
</dbReference>
<dbReference type="RefSeq" id="WP_126678391.1">
    <property type="nucleotide sequence ID" value="NZ_CAUTUZ010000013.1"/>
</dbReference>
<dbReference type="GO" id="GO:0009279">
    <property type="term" value="C:cell outer membrane"/>
    <property type="evidence" value="ECO:0007669"/>
    <property type="project" value="UniProtKB-SubCell"/>
</dbReference>
<protein>
    <submittedName>
        <fullName evidence="9">RagB/SusD family nutrient uptake outer membrane protein</fullName>
    </submittedName>
</protein>
<gene>
    <name evidence="9" type="ORF">EHV08_05295</name>
</gene>
<evidence type="ECO:0000256" key="3">
    <source>
        <dbReference type="ARBA" id="ARBA00022729"/>
    </source>
</evidence>
<evidence type="ECO:0000259" key="8">
    <source>
        <dbReference type="Pfam" id="PF14322"/>
    </source>
</evidence>
<organism evidence="9 10">
    <name type="scientific">Prevotella koreensis</name>
    <dbReference type="NCBI Taxonomy" id="2490854"/>
    <lineage>
        <taxon>Bacteria</taxon>
        <taxon>Pseudomonadati</taxon>
        <taxon>Bacteroidota</taxon>
        <taxon>Bacteroidia</taxon>
        <taxon>Bacteroidales</taxon>
        <taxon>Prevotellaceae</taxon>
        <taxon>Prevotella</taxon>
    </lineage>
</organism>
<dbReference type="AlphaFoldDB" id="A0A3S0RAG8"/>
<dbReference type="SUPFAM" id="SSF48452">
    <property type="entry name" value="TPR-like"/>
    <property type="match status" value="1"/>
</dbReference>
<feature type="domain" description="SusD-like N-terminal" evidence="8">
    <location>
        <begin position="39"/>
        <end position="229"/>
    </location>
</feature>
<keyword evidence="3 6" id="KW-0732">Signal</keyword>
<keyword evidence="4" id="KW-0472">Membrane</keyword>
<dbReference type="InterPro" id="IPR033985">
    <property type="entry name" value="SusD-like_N"/>
</dbReference>
<dbReference type="PROSITE" id="PS51257">
    <property type="entry name" value="PROKAR_LIPOPROTEIN"/>
    <property type="match status" value="1"/>
</dbReference>
<sequence length="538" mass="60051">MKRILKYILPAAAMTLTMGLSSCIGDLDVDKNVLDPNKDTKFEVEGLFNKCYANLAMEGNAGGGSTDIIYPDAGFTGLVRQMWNSNELTTDEAICGWGDDGIATFIDNVYDAAHPMLAMYYQRLALGISYCNQYLKVASGYNPTMTAEVRFVRALQYYLLMDGWGNIPFAENIEKPVQIDRKAAYEWIEKELTEIEPLLAEPKAKKSTDAGYGRADKAAAWFLMMRLYLNAEVYTGTAQWNKAAEYAQKVISSDYRLNTTNVGRWTSYQMLFMGDNGETDAAYEAVLPLFADGITTTQYGCSEFLIASTFDANMHANPYDNAATNGVSIGWSGNRARPNLVRKFFPIGDVPQKESYETAEIAGDDRALFCGVGRELNNNERGKFTDGYGVAKFTNFKTDGSAGKDPTFADTDFFLFRVAEAYLAYAEATARMNGNNTTAEGTKCINDLRKRAHAQERNSGSFSLDDLLDEWSREFYFEGIRRPTLIRFGKFGGNNGYNWQWKGGSFEGRNFAEYRNIFAIPAKDLVANGNMKQNPGYK</sequence>
<evidence type="ECO:0000256" key="6">
    <source>
        <dbReference type="SAM" id="SignalP"/>
    </source>
</evidence>
<evidence type="ECO:0000256" key="5">
    <source>
        <dbReference type="ARBA" id="ARBA00023237"/>
    </source>
</evidence>
<dbReference type="Gene3D" id="1.10.3780.10">
    <property type="entry name" value="SusD-like"/>
    <property type="match status" value="1"/>
</dbReference>